<evidence type="ECO:0000313" key="5">
    <source>
        <dbReference type="EMBL" id="PLT30749.1"/>
    </source>
</evidence>
<evidence type="ECO:0000256" key="4">
    <source>
        <dbReference type="ARBA" id="ARBA00022825"/>
    </source>
</evidence>
<dbReference type="GO" id="GO:0006508">
    <property type="term" value="P:proteolysis"/>
    <property type="evidence" value="ECO:0007669"/>
    <property type="project" value="UniProtKB-KW"/>
</dbReference>
<keyword evidence="4" id="KW-0720">Serine protease</keyword>
<proteinExistence type="inferred from homology"/>
<organism evidence="5 6">
    <name type="scientific">Peribacillus deserti</name>
    <dbReference type="NCBI Taxonomy" id="673318"/>
    <lineage>
        <taxon>Bacteria</taxon>
        <taxon>Bacillati</taxon>
        <taxon>Bacillota</taxon>
        <taxon>Bacilli</taxon>
        <taxon>Bacillales</taxon>
        <taxon>Bacillaceae</taxon>
        <taxon>Peribacillus</taxon>
    </lineage>
</organism>
<keyword evidence="3" id="KW-0378">Hydrolase</keyword>
<comment type="caution">
    <text evidence="5">The sequence shown here is derived from an EMBL/GenBank/DDBJ whole genome shotgun (WGS) entry which is preliminary data.</text>
</comment>
<evidence type="ECO:0000313" key="6">
    <source>
        <dbReference type="Proteomes" id="UP000234748"/>
    </source>
</evidence>
<sequence length="83" mass="9130">MKNKELLKCDIIHLSAGNPIEFRRAIKKREMEEALRTYFNQGGIIAGVSGGAVQLGKSAKLFQMFIGNSDENGLVFASLQSLE</sequence>
<name>A0A2N5M8R8_9BACI</name>
<dbReference type="InterPro" id="IPR005320">
    <property type="entry name" value="Peptidase_S51"/>
</dbReference>
<gene>
    <name evidence="5" type="ORF">CUU66_06235</name>
</gene>
<dbReference type="InterPro" id="IPR029062">
    <property type="entry name" value="Class_I_gatase-like"/>
</dbReference>
<dbReference type="Gene3D" id="3.40.50.880">
    <property type="match status" value="1"/>
</dbReference>
<evidence type="ECO:0000256" key="3">
    <source>
        <dbReference type="ARBA" id="ARBA00022801"/>
    </source>
</evidence>
<protein>
    <submittedName>
        <fullName evidence="5">Uncharacterized protein</fullName>
    </submittedName>
</protein>
<dbReference type="RefSeq" id="WP_101640815.1">
    <property type="nucleotide sequence ID" value="NZ_PGUY01000017.1"/>
</dbReference>
<dbReference type="Pfam" id="PF03575">
    <property type="entry name" value="Peptidase_S51"/>
    <property type="match status" value="1"/>
</dbReference>
<evidence type="ECO:0000256" key="2">
    <source>
        <dbReference type="ARBA" id="ARBA00022670"/>
    </source>
</evidence>
<keyword evidence="6" id="KW-1185">Reference proteome</keyword>
<dbReference type="SUPFAM" id="SSF52317">
    <property type="entry name" value="Class I glutamine amidotransferase-like"/>
    <property type="match status" value="1"/>
</dbReference>
<accession>A0A2N5M8R8</accession>
<comment type="similarity">
    <text evidence="1">Belongs to the peptidase S51 family.</text>
</comment>
<dbReference type="EMBL" id="PGUY01000017">
    <property type="protein sequence ID" value="PLT30749.1"/>
    <property type="molecule type" value="Genomic_DNA"/>
</dbReference>
<dbReference type="GO" id="GO:0008236">
    <property type="term" value="F:serine-type peptidase activity"/>
    <property type="evidence" value="ECO:0007669"/>
    <property type="project" value="UniProtKB-KW"/>
</dbReference>
<dbReference type="AlphaFoldDB" id="A0A2N5M8R8"/>
<keyword evidence="2" id="KW-0645">Protease</keyword>
<reference evidence="5 6" key="1">
    <citation type="submission" date="2017-11" db="EMBL/GenBank/DDBJ databases">
        <title>Comparitive Functional Genomics of Dry Heat Resistant strains isolated from the Viking Spacecraft.</title>
        <authorList>
            <person name="Seuylemezian A."/>
            <person name="Cooper K."/>
            <person name="Vaishampayan P."/>
        </authorList>
    </citation>
    <scope>NUCLEOTIDE SEQUENCE [LARGE SCALE GENOMIC DNA]</scope>
    <source>
        <strain evidence="5 6">V1-29</strain>
    </source>
</reference>
<evidence type="ECO:0000256" key="1">
    <source>
        <dbReference type="ARBA" id="ARBA00006534"/>
    </source>
</evidence>
<dbReference type="Proteomes" id="UP000234748">
    <property type="component" value="Unassembled WGS sequence"/>
</dbReference>